<accession>A0A1U7LJV3</accession>
<comment type="caution">
    <text evidence="1">The sequence shown here is derived from an EMBL/GenBank/DDBJ whole genome shotgun (WGS) entry which is preliminary data.</text>
</comment>
<keyword evidence="2" id="KW-1185">Reference proteome</keyword>
<evidence type="ECO:0000313" key="1">
    <source>
        <dbReference type="EMBL" id="OLL22924.1"/>
    </source>
</evidence>
<name>A0A1U7LJV3_NEOID</name>
<proteinExistence type="predicted"/>
<dbReference type="AlphaFoldDB" id="A0A1U7LJV3"/>
<reference evidence="1 2" key="1">
    <citation type="submission" date="2016-04" db="EMBL/GenBank/DDBJ databases">
        <title>Evolutionary innovation and constraint leading to complex multicellularity in the Ascomycota.</title>
        <authorList>
            <person name="Cisse O."/>
            <person name="Nguyen A."/>
            <person name="Hewitt D.A."/>
            <person name="Jedd G."/>
            <person name="Stajich J.E."/>
        </authorList>
    </citation>
    <scope>NUCLEOTIDE SEQUENCE [LARGE SCALE GENOMIC DNA]</scope>
    <source>
        <strain evidence="1 2">DAH-3</strain>
    </source>
</reference>
<gene>
    <name evidence="1" type="ORF">NEOLI_000229</name>
</gene>
<dbReference type="EMBL" id="LXFE01002636">
    <property type="protein sequence ID" value="OLL22924.1"/>
    <property type="molecule type" value="Genomic_DNA"/>
</dbReference>
<organism evidence="1 2">
    <name type="scientific">Neolecta irregularis (strain DAH-3)</name>
    <dbReference type="NCBI Taxonomy" id="1198029"/>
    <lineage>
        <taxon>Eukaryota</taxon>
        <taxon>Fungi</taxon>
        <taxon>Dikarya</taxon>
        <taxon>Ascomycota</taxon>
        <taxon>Taphrinomycotina</taxon>
        <taxon>Neolectales</taxon>
        <taxon>Neolectaceae</taxon>
        <taxon>Neolecta</taxon>
    </lineage>
</organism>
<dbReference type="Proteomes" id="UP000186594">
    <property type="component" value="Unassembled WGS sequence"/>
</dbReference>
<evidence type="ECO:0000313" key="2">
    <source>
        <dbReference type="Proteomes" id="UP000186594"/>
    </source>
</evidence>
<protein>
    <submittedName>
        <fullName evidence="1">Uncharacterized protein</fullName>
    </submittedName>
</protein>
<sequence>MPDHREKFRRVSTYKNARSFKVHLDQDSEPSLVHTTRKPINVLGIKTNSKTNLKQKVEPSEPLSLGAKASRPLYTKIVPRATSTPNNSPGHDNIPFLQLEDDIWDMRLARVPEEHISNNTLWVRKLSQKLSVGDSEDELMSL</sequence>